<dbReference type="EMBL" id="KF711829">
    <property type="protein sequence ID" value="AHF22858.1"/>
    <property type="molecule type" value="Genomic_DNA"/>
</dbReference>
<protein>
    <submittedName>
        <fullName evidence="3">MarH</fullName>
    </submittedName>
</protein>
<dbReference type="SUPFAM" id="SSF52009">
    <property type="entry name" value="Phosphohistidine domain"/>
    <property type="match status" value="1"/>
</dbReference>
<dbReference type="InterPro" id="IPR013815">
    <property type="entry name" value="ATP_grasp_subdomain_1"/>
</dbReference>
<dbReference type="InterPro" id="IPR002192">
    <property type="entry name" value="PPDK_AMP/ATP-bd"/>
</dbReference>
<dbReference type="InterPro" id="IPR051549">
    <property type="entry name" value="PEP_Utilizing_Enz"/>
</dbReference>
<evidence type="ECO:0000259" key="1">
    <source>
        <dbReference type="Pfam" id="PF00391"/>
    </source>
</evidence>
<name>A0A067YNF0_9ACTN</name>
<dbReference type="InterPro" id="IPR008279">
    <property type="entry name" value="PEP-util_enz_mobile_dom"/>
</dbReference>
<feature type="domain" description="Pyruvate phosphate dikinase AMP/ATP-binding" evidence="2">
    <location>
        <begin position="31"/>
        <end position="314"/>
    </location>
</feature>
<dbReference type="SUPFAM" id="SSF56059">
    <property type="entry name" value="Glutathione synthetase ATP-binding domain-like"/>
    <property type="match status" value="1"/>
</dbReference>
<dbReference type="Pfam" id="PF00391">
    <property type="entry name" value="PEP-utilizers"/>
    <property type="match status" value="1"/>
</dbReference>
<sequence>MTTHATDTPVTGEYADQVVLLGAGPQPDPAVLGGKAARIGEMLADGLPVPPAFCLTTELFAAYLSETGLASELRGTDSRSARERVLATGIPPAIAEAIIAGYTRLGRPRVAVRSSALREDSAGQSFAGQHDTILDVSGDADLLDAVRTCWASLWSDRATAYRDDDSAPGAIAVVVQEMVHADVSGVAFTVDPVSARPHRIVVEACQGLGEGLVSGRVSSDYFVLDDRTLEVVEERVRHKVTKCAPLAPGKIGMTRVEAAARNVPCLSREQLAELSRHALRLRSRYGAEQDIEWGMRDGALWFFQTRPITTRPAAGSGDRPGGARSPYVTPQKDAIEQGTLWSRMDIGEIFVGLMTPLGLSFARYYQQHVHLDCTSALGARVTGDPDLPMGYVQGHVYLNISYSAYVMAQCLPTRDQWRFTSRFVSEEVDLTGYENPFGRFPGGLTDALSIAFWLRTTANELTDMKARAERMSSSRAYEFDRDRALDLTRMGRSELDMELKRRLGYFHDMHVGYMPYYIHAFGFYAVLAELCKQWLGDEGVNLQNRVKTDMSNLRTVESAKEIWSVAQAAKDRPRVLELIEELPLDGIEEALRADEEGREFWQEQMEPFLRAHGTRGPQEMEITHPRWIDDPSYVFQMIRRYAADGFSIDDILRRSGGRQDASHTVLKQLPLPKRRAVEAAISMYRTYSELREVTRMSMITSIWLVRNVVYEVGRRLLEAGVLHSMDEVAYLDFEDIRAYLAGELSEAEAFDRAKIDGARRLHEYHKRLPEPPLTFVGEHDPASAVRPVPDGEHLEGLGSSPGRVVGRARVVEDLVWQADEFQAGEILITRYTDATWTPLFAIAGGVVTDIGSMLSHSSIVAREFNVPSVVNTKFATQVIHTGDLIVVDGDAGTVEVVENS</sequence>
<dbReference type="InterPro" id="IPR036637">
    <property type="entry name" value="Phosphohistidine_dom_sf"/>
</dbReference>
<proteinExistence type="predicted"/>
<evidence type="ECO:0000259" key="2">
    <source>
        <dbReference type="Pfam" id="PF01326"/>
    </source>
</evidence>
<dbReference type="Gene3D" id="3.50.30.10">
    <property type="entry name" value="Phosphohistidine domain"/>
    <property type="match status" value="1"/>
</dbReference>
<dbReference type="Gene3D" id="3.30.1490.20">
    <property type="entry name" value="ATP-grasp fold, A domain"/>
    <property type="match status" value="1"/>
</dbReference>
<organism evidence="3">
    <name type="scientific">Streptomyces sp. CNQ-617</name>
    <dbReference type="NCBI Taxonomy" id="483421"/>
    <lineage>
        <taxon>Bacteria</taxon>
        <taxon>Bacillati</taxon>
        <taxon>Actinomycetota</taxon>
        <taxon>Actinomycetes</taxon>
        <taxon>Kitasatosporales</taxon>
        <taxon>Streptomycetaceae</taxon>
        <taxon>Streptomyces</taxon>
    </lineage>
</organism>
<dbReference type="Pfam" id="PF01326">
    <property type="entry name" value="PPDK_N"/>
    <property type="match status" value="1"/>
</dbReference>
<dbReference type="Gene3D" id="3.30.470.20">
    <property type="entry name" value="ATP-grasp fold, B domain"/>
    <property type="match status" value="1"/>
</dbReference>
<dbReference type="PANTHER" id="PTHR43615">
    <property type="entry name" value="PHOSPHOENOLPYRUVATE SYNTHASE-RELATED"/>
    <property type="match status" value="1"/>
</dbReference>
<gene>
    <name evidence="3" type="primary">marH</name>
</gene>
<accession>A0A067YNF0</accession>
<dbReference type="PANTHER" id="PTHR43615:SF1">
    <property type="entry name" value="PPDK_N DOMAIN-CONTAINING PROTEIN"/>
    <property type="match status" value="1"/>
</dbReference>
<reference evidence="3" key="1">
    <citation type="submission" date="2013-09" db="EMBL/GenBank/DDBJ databases">
        <authorList>
            <person name="Shaimaa S."/>
        </authorList>
    </citation>
    <scope>NUCLEOTIDE SEQUENCE</scope>
    <source>
        <strain evidence="3">CNQ-617</strain>
    </source>
</reference>
<feature type="domain" description="PEP-utilising enzyme mobile" evidence="1">
    <location>
        <begin position="821"/>
        <end position="892"/>
    </location>
</feature>
<dbReference type="GO" id="GO:0005524">
    <property type="term" value="F:ATP binding"/>
    <property type="evidence" value="ECO:0007669"/>
    <property type="project" value="InterPro"/>
</dbReference>
<dbReference type="AlphaFoldDB" id="A0A067YNF0"/>
<dbReference type="GO" id="GO:0016301">
    <property type="term" value="F:kinase activity"/>
    <property type="evidence" value="ECO:0007669"/>
    <property type="project" value="InterPro"/>
</dbReference>
<evidence type="ECO:0000313" key="3">
    <source>
        <dbReference type="EMBL" id="AHF22858.1"/>
    </source>
</evidence>
<reference evidence="3" key="2">
    <citation type="journal article" date="2014" name="J. Am. Chem. Soc.">
        <title>Elucidation of final steps of the marineosins biosynthetic pathway through identification and characterization of the corresponding gene cluster.</title>
        <authorList>
            <person name="Salem S.M."/>
            <person name="Kancharla P."/>
            <person name="Florova G."/>
            <person name="Gupta S."/>
            <person name="Lu W."/>
            <person name="Reynolds K.A."/>
        </authorList>
    </citation>
    <scope>NUCLEOTIDE SEQUENCE</scope>
    <source>
        <strain evidence="3">CNQ-617</strain>
    </source>
</reference>